<feature type="domain" description="Non-reducing end beta-L-arabinofuranosidase-like GH127 middle" evidence="5">
    <location>
        <begin position="410"/>
        <end position="472"/>
    </location>
</feature>
<dbReference type="PANTHER" id="PTHR31151:SF0">
    <property type="entry name" value="PROLINE-TRNA LIGASE (DUF1680)"/>
    <property type="match status" value="1"/>
</dbReference>
<protein>
    <submittedName>
        <fullName evidence="6">Glycoside hydrolase family 127 protein</fullName>
    </submittedName>
</protein>
<dbReference type="InterPro" id="IPR032275">
    <property type="entry name" value="DUF4986"/>
</dbReference>
<comment type="caution">
    <text evidence="6">The sequence shown here is derived from an EMBL/GenBank/DDBJ whole genome shotgun (WGS) entry which is preliminary data.</text>
</comment>
<accession>A0ABP8PPW2</accession>
<reference evidence="7" key="1">
    <citation type="journal article" date="2019" name="Int. J. Syst. Evol. Microbiol.">
        <title>The Global Catalogue of Microorganisms (GCM) 10K type strain sequencing project: providing services to taxonomists for standard genome sequencing and annotation.</title>
        <authorList>
            <consortium name="The Broad Institute Genomics Platform"/>
            <consortium name="The Broad Institute Genome Sequencing Center for Infectious Disease"/>
            <person name="Wu L."/>
            <person name="Ma J."/>
        </authorList>
    </citation>
    <scope>NUCLEOTIDE SEQUENCE [LARGE SCALE GENOMIC DNA]</scope>
    <source>
        <strain evidence="7">JCM 17839</strain>
    </source>
</reference>
<keyword evidence="6" id="KW-0378">Hydrolase</keyword>
<dbReference type="InterPro" id="IPR008928">
    <property type="entry name" value="6-hairpin_glycosidase_sf"/>
</dbReference>
<dbReference type="InterPro" id="IPR049046">
    <property type="entry name" value="Beta-AFase-like_GH127_middle"/>
</dbReference>
<organism evidence="6 7">
    <name type="scientific">Microbacterium panaciterrae</name>
    <dbReference type="NCBI Taxonomy" id="985759"/>
    <lineage>
        <taxon>Bacteria</taxon>
        <taxon>Bacillati</taxon>
        <taxon>Actinomycetota</taxon>
        <taxon>Actinomycetes</taxon>
        <taxon>Micrococcales</taxon>
        <taxon>Microbacteriaceae</taxon>
        <taxon>Microbacterium</taxon>
    </lineage>
</organism>
<dbReference type="RefSeq" id="WP_345188488.1">
    <property type="nucleotide sequence ID" value="NZ_BAABGP010000023.1"/>
</dbReference>
<sequence>MTALTFAPLSAVRLLPSAFAHAEQVNLEAILRLDPHRLLAPFRREAGLQPTLQPYGGWESAGLGGHTAGHILSALAYAIATTEDPRAVLMLNALIEGLTEAQVTTGTGYIGGVPDGISLWDELRRGTITATPFELNGRWVPLYNLHKTLLGLLDVAEYTPTQNARDVLDRFARWWRQTLVDIDDSTLELILTTEFGGLTGTFSRLALLQQDPHYLDLAMRFTSRPLLEPLLRGQDALNGLHANTRIPVVVGYATTSRAARALGVATPQSEGLANAARIFFDSVAEHRSTAIGGNSVREHFPPRNDFSSVFLAREGPESCNTINMIELASELYLLSNDDALLDFIENAQVNHVLSTQHPEHGGVSYFTSHRPGHYRVYSPEQDGFWCCMGSGYQAHARHGSTVYAVGQEEVRVLRFIPSELELAELGLRIRQESNYPAADTVRMTITAERPVTVAVRLPEWMTSLTVRQNGGAAGAVDASWWRQRLVEGVHVIDFLCVRRLELVRAPDESPWGWLRYGPSVIAQRVPDESLEYRATGARTAHIASGPLLPLSGTPILSAHLDEFEALDTARVAVRSVTGERIELEPFAALHDARYRLSWPISDSDGSEADVALEEWDRASTSLEARVVDSVIFGEQQPESDHALHAVDSTTGIDNGRHWRRLHRTATITLTDWGSIATALRLEWLSEPEPTSIRLRLAGTTLWEQHLDGSSDGDVLAKEFPLPSLRGKLDLEIELIALDDRPTPRLLRVLLLTEVSDRF</sequence>
<dbReference type="PANTHER" id="PTHR31151">
    <property type="entry name" value="PROLINE-TRNA LIGASE (DUF1680)"/>
    <property type="match status" value="1"/>
</dbReference>
<name>A0ABP8PPW2_9MICO</name>
<evidence type="ECO:0000313" key="6">
    <source>
        <dbReference type="EMBL" id="GAA4490387.1"/>
    </source>
</evidence>
<evidence type="ECO:0000259" key="5">
    <source>
        <dbReference type="Pfam" id="PF20736"/>
    </source>
</evidence>
<evidence type="ECO:0000256" key="1">
    <source>
        <dbReference type="SAM" id="SignalP"/>
    </source>
</evidence>
<keyword evidence="7" id="KW-1185">Reference proteome</keyword>
<keyword evidence="1" id="KW-0732">Signal</keyword>
<feature type="domain" description="Non-reducing end beta-L-arabinofuranosidase-like GH127 catalytic" evidence="2">
    <location>
        <begin position="11"/>
        <end position="399"/>
    </location>
</feature>
<dbReference type="SUPFAM" id="SSF48208">
    <property type="entry name" value="Six-hairpin glycosidases"/>
    <property type="match status" value="1"/>
</dbReference>
<dbReference type="Pfam" id="PF20736">
    <property type="entry name" value="Glyco_hydro127M"/>
    <property type="match status" value="1"/>
</dbReference>
<feature type="chain" id="PRO_5047358387" evidence="1">
    <location>
        <begin position="23"/>
        <end position="758"/>
    </location>
</feature>
<feature type="domain" description="Glycoside hydrolase GH146 substrate-binding" evidence="4">
    <location>
        <begin position="622"/>
        <end position="751"/>
    </location>
</feature>
<dbReference type="GO" id="GO:0016787">
    <property type="term" value="F:hydrolase activity"/>
    <property type="evidence" value="ECO:0007669"/>
    <property type="project" value="UniProtKB-KW"/>
</dbReference>
<dbReference type="InterPro" id="IPR012878">
    <property type="entry name" value="Beta-AFase-like_GH127_cat"/>
</dbReference>
<feature type="domain" description="DUF4986" evidence="3">
    <location>
        <begin position="532"/>
        <end position="598"/>
    </location>
</feature>
<dbReference type="Pfam" id="PF07944">
    <property type="entry name" value="Beta-AFase-like_GH127_cat"/>
    <property type="match status" value="1"/>
</dbReference>
<evidence type="ECO:0000259" key="4">
    <source>
        <dbReference type="Pfam" id="PF20620"/>
    </source>
</evidence>
<dbReference type="Pfam" id="PF16375">
    <property type="entry name" value="DUF4986"/>
    <property type="match status" value="1"/>
</dbReference>
<dbReference type="Proteomes" id="UP001500731">
    <property type="component" value="Unassembled WGS sequence"/>
</dbReference>
<feature type="signal peptide" evidence="1">
    <location>
        <begin position="1"/>
        <end position="22"/>
    </location>
</feature>
<dbReference type="InterPro" id="IPR046544">
    <property type="entry name" value="GH146_SB_dom"/>
</dbReference>
<gene>
    <name evidence="6" type="ORF">GCM10023171_32710</name>
</gene>
<proteinExistence type="predicted"/>
<dbReference type="EMBL" id="BAABGP010000023">
    <property type="protein sequence ID" value="GAA4490387.1"/>
    <property type="molecule type" value="Genomic_DNA"/>
</dbReference>
<evidence type="ECO:0000259" key="2">
    <source>
        <dbReference type="Pfam" id="PF07944"/>
    </source>
</evidence>
<evidence type="ECO:0000259" key="3">
    <source>
        <dbReference type="Pfam" id="PF16375"/>
    </source>
</evidence>
<evidence type="ECO:0000313" key="7">
    <source>
        <dbReference type="Proteomes" id="UP001500731"/>
    </source>
</evidence>
<dbReference type="Pfam" id="PF20620">
    <property type="entry name" value="DUF6805"/>
    <property type="match status" value="1"/>
</dbReference>